<dbReference type="EMBL" id="JAODUP010000316">
    <property type="protein sequence ID" value="KAK2152850.1"/>
    <property type="molecule type" value="Genomic_DNA"/>
</dbReference>
<accession>A0AAD9JIN2</accession>
<comment type="caution">
    <text evidence="2">The sequence shown here is derived from an EMBL/GenBank/DDBJ whole genome shotgun (WGS) entry which is preliminary data.</text>
</comment>
<dbReference type="Pfam" id="PF05225">
    <property type="entry name" value="HTH_psq"/>
    <property type="match status" value="1"/>
</dbReference>
<organism evidence="2 3">
    <name type="scientific">Paralvinella palmiformis</name>
    <dbReference type="NCBI Taxonomy" id="53620"/>
    <lineage>
        <taxon>Eukaryota</taxon>
        <taxon>Metazoa</taxon>
        <taxon>Spiralia</taxon>
        <taxon>Lophotrochozoa</taxon>
        <taxon>Annelida</taxon>
        <taxon>Polychaeta</taxon>
        <taxon>Sedentaria</taxon>
        <taxon>Canalipalpata</taxon>
        <taxon>Terebellida</taxon>
        <taxon>Terebelliformia</taxon>
        <taxon>Alvinellidae</taxon>
        <taxon>Paralvinella</taxon>
    </lineage>
</organism>
<evidence type="ECO:0000259" key="1">
    <source>
        <dbReference type="Pfam" id="PF05225"/>
    </source>
</evidence>
<dbReference type="GO" id="GO:0003677">
    <property type="term" value="F:DNA binding"/>
    <property type="evidence" value="ECO:0007669"/>
    <property type="project" value="InterPro"/>
</dbReference>
<dbReference type="SUPFAM" id="SSF46689">
    <property type="entry name" value="Homeodomain-like"/>
    <property type="match status" value="1"/>
</dbReference>
<dbReference type="Proteomes" id="UP001208570">
    <property type="component" value="Unassembled WGS sequence"/>
</dbReference>
<keyword evidence="3" id="KW-1185">Reference proteome</keyword>
<sequence>FSVHLSRTIAMPRSKKYASEQLQDAVKKVMAGEISQKKASTFYGVPVMTISDHVHGKSKSSKLGPLPVISPAIEAEFAKKLMDRGFGLTKQLVLQKAAKLCRLA</sequence>
<protein>
    <recommendedName>
        <fullName evidence="1">HTH psq-type domain-containing protein</fullName>
    </recommendedName>
</protein>
<dbReference type="InterPro" id="IPR007889">
    <property type="entry name" value="HTH_Psq"/>
</dbReference>
<dbReference type="InterPro" id="IPR009057">
    <property type="entry name" value="Homeodomain-like_sf"/>
</dbReference>
<name>A0AAD9JIN2_9ANNE</name>
<gene>
    <name evidence="2" type="ORF">LSH36_316g05032</name>
</gene>
<feature type="non-terminal residue" evidence="2">
    <location>
        <position position="1"/>
    </location>
</feature>
<feature type="domain" description="HTH psq-type" evidence="1">
    <location>
        <begin position="20"/>
        <end position="58"/>
    </location>
</feature>
<evidence type="ECO:0000313" key="2">
    <source>
        <dbReference type="EMBL" id="KAK2152850.1"/>
    </source>
</evidence>
<proteinExistence type="predicted"/>
<dbReference type="Gene3D" id="1.10.10.60">
    <property type="entry name" value="Homeodomain-like"/>
    <property type="match status" value="1"/>
</dbReference>
<dbReference type="AlphaFoldDB" id="A0AAD9JIN2"/>
<reference evidence="2" key="1">
    <citation type="journal article" date="2023" name="Mol. Biol. Evol.">
        <title>Third-Generation Sequencing Reveals the Adaptive Role of the Epigenome in Three Deep-Sea Polychaetes.</title>
        <authorList>
            <person name="Perez M."/>
            <person name="Aroh O."/>
            <person name="Sun Y."/>
            <person name="Lan Y."/>
            <person name="Juniper S.K."/>
            <person name="Young C.R."/>
            <person name="Angers B."/>
            <person name="Qian P.Y."/>
        </authorList>
    </citation>
    <scope>NUCLEOTIDE SEQUENCE</scope>
    <source>
        <strain evidence="2">P08H-3</strain>
    </source>
</reference>
<evidence type="ECO:0000313" key="3">
    <source>
        <dbReference type="Proteomes" id="UP001208570"/>
    </source>
</evidence>